<dbReference type="EMBL" id="JBFTWV010000014">
    <property type="protein sequence ID" value="KAL2798168.1"/>
    <property type="molecule type" value="Genomic_DNA"/>
</dbReference>
<comment type="caution">
    <text evidence="4">The sequence shown here is derived from an EMBL/GenBank/DDBJ whole genome shotgun (WGS) entry which is preliminary data.</text>
</comment>
<proteinExistence type="predicted"/>
<evidence type="ECO:0008006" key="6">
    <source>
        <dbReference type="Google" id="ProtNLM"/>
    </source>
</evidence>
<feature type="transmembrane region" description="Helical" evidence="2">
    <location>
        <begin position="353"/>
        <end position="377"/>
    </location>
</feature>
<protein>
    <recommendedName>
        <fullName evidence="6">GPI-anchored cell wall organization protein Ecm33</fullName>
    </recommendedName>
</protein>
<feature type="chain" id="PRO_5045208343" description="GPI-anchored cell wall organization protein Ecm33" evidence="3">
    <location>
        <begin position="24"/>
        <end position="434"/>
    </location>
</feature>
<keyword evidence="2" id="KW-0472">Membrane</keyword>
<evidence type="ECO:0000313" key="4">
    <source>
        <dbReference type="EMBL" id="KAL2798168.1"/>
    </source>
</evidence>
<feature type="signal peptide" evidence="3">
    <location>
        <begin position="1"/>
        <end position="23"/>
    </location>
</feature>
<evidence type="ECO:0000256" key="2">
    <source>
        <dbReference type="SAM" id="Phobius"/>
    </source>
</evidence>
<sequence length="434" mass="47428">MPPESAWMWMLLALSRLLFGAFARECIFNNPTNIGYRSEDDLRRDFDGCTTVVADNITIGALRGSLIVRDVVNITGILIVPNNDDEWGMPVLGSIEFPDLEYLGGLDVYQVNELQNVKFPKLKRVMGKINIATIVSDAYVDFGELEHAGALRLDGSFKDINLYDLQTVDNDLIMRSCVGCSAKGSMAPENVAFVNFNYLRSVGYIEIAGVILFGWMSELTTIGPPTKPGNRDLSTDSGARLYLNETTDPVDLNLTMLASLDKQLFVTGEFSGLHMDALKATSASIYIDAARPLDIDLPIESAGSIDLEGRITSVHLPNLTSDTPVTLNSTYTCKTHTSLTEVSCPAPPKFTTAAKICMAIGIVTAVALGILAVFMCCRRSQKREAERLRKLRTQVELTDLPAYVSSPEAVGDAGSEVVLRLDTPPPPYEARRDT</sequence>
<keyword evidence="2" id="KW-0812">Transmembrane</keyword>
<evidence type="ECO:0000313" key="5">
    <source>
        <dbReference type="Proteomes" id="UP001610563"/>
    </source>
</evidence>
<evidence type="ECO:0000256" key="1">
    <source>
        <dbReference type="SAM" id="MobiDB-lite"/>
    </source>
</evidence>
<gene>
    <name evidence="4" type="ORF">BJX66DRAFT_295812</name>
</gene>
<evidence type="ECO:0000256" key="3">
    <source>
        <dbReference type="SAM" id="SignalP"/>
    </source>
</evidence>
<reference evidence="4 5" key="1">
    <citation type="submission" date="2024-07" db="EMBL/GenBank/DDBJ databases">
        <title>Section-level genome sequencing and comparative genomics of Aspergillus sections Usti and Cavernicolus.</title>
        <authorList>
            <consortium name="Lawrence Berkeley National Laboratory"/>
            <person name="Nybo J.L."/>
            <person name="Vesth T.C."/>
            <person name="Theobald S."/>
            <person name="Frisvad J.C."/>
            <person name="Larsen T.O."/>
            <person name="Kjaerboelling I."/>
            <person name="Rothschild-Mancinelli K."/>
            <person name="Lyhne E.K."/>
            <person name="Kogle M.E."/>
            <person name="Barry K."/>
            <person name="Clum A."/>
            <person name="Na H."/>
            <person name="Ledsgaard L."/>
            <person name="Lin J."/>
            <person name="Lipzen A."/>
            <person name="Kuo A."/>
            <person name="Riley R."/>
            <person name="Mondo S."/>
            <person name="Labutti K."/>
            <person name="Haridas S."/>
            <person name="Pangalinan J."/>
            <person name="Salamov A.A."/>
            <person name="Simmons B.A."/>
            <person name="Magnuson J.K."/>
            <person name="Chen J."/>
            <person name="Drula E."/>
            <person name="Henrissat B."/>
            <person name="Wiebenga A."/>
            <person name="Lubbers R.J."/>
            <person name="Gomes A.C."/>
            <person name="Makela M.R."/>
            <person name="Stajich J."/>
            <person name="Grigoriev I.V."/>
            <person name="Mortensen U.H."/>
            <person name="De Vries R.P."/>
            <person name="Baker S.E."/>
            <person name="Andersen M.R."/>
        </authorList>
    </citation>
    <scope>NUCLEOTIDE SEQUENCE [LARGE SCALE GENOMIC DNA]</scope>
    <source>
        <strain evidence="4 5">CBS 209.92</strain>
    </source>
</reference>
<name>A0ABR4GGM1_9EURO</name>
<accession>A0ABR4GGM1</accession>
<keyword evidence="3" id="KW-0732">Signal</keyword>
<dbReference type="Proteomes" id="UP001610563">
    <property type="component" value="Unassembled WGS sequence"/>
</dbReference>
<keyword evidence="2" id="KW-1133">Transmembrane helix</keyword>
<feature type="region of interest" description="Disordered" evidence="1">
    <location>
        <begin position="414"/>
        <end position="434"/>
    </location>
</feature>
<keyword evidence="5" id="KW-1185">Reference proteome</keyword>
<organism evidence="4 5">
    <name type="scientific">Aspergillus keveii</name>
    <dbReference type="NCBI Taxonomy" id="714993"/>
    <lineage>
        <taxon>Eukaryota</taxon>
        <taxon>Fungi</taxon>
        <taxon>Dikarya</taxon>
        <taxon>Ascomycota</taxon>
        <taxon>Pezizomycotina</taxon>
        <taxon>Eurotiomycetes</taxon>
        <taxon>Eurotiomycetidae</taxon>
        <taxon>Eurotiales</taxon>
        <taxon>Aspergillaceae</taxon>
        <taxon>Aspergillus</taxon>
        <taxon>Aspergillus subgen. Nidulantes</taxon>
    </lineage>
</organism>